<feature type="compositionally biased region" description="Low complexity" evidence="1">
    <location>
        <begin position="429"/>
        <end position="441"/>
    </location>
</feature>
<dbReference type="AlphaFoldDB" id="A0A058ZDJ1"/>
<dbReference type="GeneID" id="20526153"/>
<evidence type="ECO:0000313" key="3">
    <source>
        <dbReference type="Proteomes" id="UP000030693"/>
    </source>
</evidence>
<dbReference type="EMBL" id="KB932202">
    <property type="protein sequence ID" value="KCV72021.1"/>
    <property type="molecule type" value="Genomic_DNA"/>
</dbReference>
<evidence type="ECO:0008006" key="4">
    <source>
        <dbReference type="Google" id="ProtNLM"/>
    </source>
</evidence>
<sequence>MTSADCASQLEPFLKGDPALLARVRAALSAQPDLASLLLDVVRAATGTPGPAKKTPDPVAGSPAPLVQIDGLLSLTPAARGGAKAQAGARLRLLPGGRAELLSASEAGGAPLAVIERLAGLLAVPLAADAKAEHGLFAGYETATGSPASEADRWAVLLHGTADGGAPSSVQSMRLGAHLAGPVAERTVVGLMRALKAALPAIRLEVTADPGSADAARHRPSGLAPGDLTAGLLAAAAPLTGIAAYLRARESRLLFSPCGIYFGLERRPVVVIPADRVADIQVDMSAAPRSLGLAVRLREDPPADEPGPAATPGTPRRRQPAIEFHQIAMGQLHVLQAARRYFAPGPTEDDSAPAPGVVAPTAGKSLGLAAGSILARTLADLSAGKEPGLAHAGADDEDDDDSEAGDYEPSDEGSDLDGGASGSDDSDSDSSASSDADSGSSDGDDDDEEEAEAMSSDEDAGADPHAATPPAVSPPPVASPKRAPRPAPKPSSKAAAPKRKQPAPAGDAPATKSAPPPKRAKQAALLADSSVVGPMAAAPTAAARKKGTIQQFFRASTGSS</sequence>
<dbReference type="Proteomes" id="UP000030693">
    <property type="component" value="Unassembled WGS sequence"/>
</dbReference>
<dbReference type="RefSeq" id="XP_009493599.1">
    <property type="nucleotide sequence ID" value="XM_009495324.1"/>
</dbReference>
<proteinExistence type="predicted"/>
<reference evidence="2" key="1">
    <citation type="submission" date="2013-04" db="EMBL/GenBank/DDBJ databases">
        <title>The Genome Sequence of Fonticula alba ATCC 38817.</title>
        <authorList>
            <consortium name="The Broad Institute Genomics Platform"/>
            <person name="Russ C."/>
            <person name="Cuomo C."/>
            <person name="Burger G."/>
            <person name="Gray M.W."/>
            <person name="Holland P.W.H."/>
            <person name="King N."/>
            <person name="Lang F.B.F."/>
            <person name="Roger A.J."/>
            <person name="Ruiz-Trillo I."/>
            <person name="Brown M."/>
            <person name="Walker B."/>
            <person name="Young S."/>
            <person name="Zeng Q."/>
            <person name="Gargeya S."/>
            <person name="Fitzgerald M."/>
            <person name="Haas B."/>
            <person name="Abouelleil A."/>
            <person name="Allen A.W."/>
            <person name="Alvarado L."/>
            <person name="Arachchi H.M."/>
            <person name="Berlin A.M."/>
            <person name="Chapman S.B."/>
            <person name="Gainer-Dewar J."/>
            <person name="Goldberg J."/>
            <person name="Griggs A."/>
            <person name="Gujja S."/>
            <person name="Hansen M."/>
            <person name="Howarth C."/>
            <person name="Imamovic A."/>
            <person name="Ireland A."/>
            <person name="Larimer J."/>
            <person name="McCowan C."/>
            <person name="Murphy C."/>
            <person name="Pearson M."/>
            <person name="Poon T.W."/>
            <person name="Priest M."/>
            <person name="Roberts A."/>
            <person name="Saif S."/>
            <person name="Shea T."/>
            <person name="Sisk P."/>
            <person name="Sykes S."/>
            <person name="Wortman J."/>
            <person name="Nusbaum C."/>
            <person name="Birren B."/>
        </authorList>
    </citation>
    <scope>NUCLEOTIDE SEQUENCE [LARGE SCALE GENOMIC DNA]</scope>
    <source>
        <strain evidence="2">ATCC 38817</strain>
    </source>
</reference>
<gene>
    <name evidence="2" type="ORF">H696_01428</name>
</gene>
<feature type="compositionally biased region" description="Acidic residues" evidence="1">
    <location>
        <begin position="395"/>
        <end position="415"/>
    </location>
</feature>
<feature type="region of interest" description="Disordered" evidence="1">
    <location>
        <begin position="298"/>
        <end position="317"/>
    </location>
</feature>
<organism evidence="2">
    <name type="scientific">Fonticula alba</name>
    <name type="common">Slime mold</name>
    <dbReference type="NCBI Taxonomy" id="691883"/>
    <lineage>
        <taxon>Eukaryota</taxon>
        <taxon>Rotosphaerida</taxon>
        <taxon>Fonticulaceae</taxon>
        <taxon>Fonticula</taxon>
    </lineage>
</organism>
<name>A0A058ZDJ1_FONAL</name>
<keyword evidence="3" id="KW-1185">Reference proteome</keyword>
<evidence type="ECO:0000313" key="2">
    <source>
        <dbReference type="EMBL" id="KCV72021.1"/>
    </source>
</evidence>
<feature type="compositionally biased region" description="Acidic residues" evidence="1">
    <location>
        <begin position="442"/>
        <end position="461"/>
    </location>
</feature>
<accession>A0A058ZDJ1</accession>
<protein>
    <recommendedName>
        <fullName evidence="4">Histone chaperone RTT106/FACT complex subunit SPT16-like middle domain-containing protein</fullName>
    </recommendedName>
</protein>
<feature type="region of interest" description="Disordered" evidence="1">
    <location>
        <begin position="386"/>
        <end position="527"/>
    </location>
</feature>
<evidence type="ECO:0000256" key="1">
    <source>
        <dbReference type="SAM" id="MobiDB-lite"/>
    </source>
</evidence>